<reference evidence="6 7" key="1">
    <citation type="submission" date="2024-06" db="EMBL/GenBank/DDBJ databases">
        <title>Complete genome of Phlyctema vagabunda strain 19-DSS-EL-015.</title>
        <authorList>
            <person name="Fiorenzani C."/>
        </authorList>
    </citation>
    <scope>NUCLEOTIDE SEQUENCE [LARGE SCALE GENOMIC DNA]</scope>
    <source>
        <strain evidence="6 7">19-DSS-EL-015</strain>
    </source>
</reference>
<evidence type="ECO:0000256" key="5">
    <source>
        <dbReference type="RuleBase" id="RU000461"/>
    </source>
</evidence>
<dbReference type="InterPro" id="IPR017972">
    <property type="entry name" value="Cyt_P450_CS"/>
</dbReference>
<protein>
    <recommendedName>
        <fullName evidence="8">Cytochrome P450</fullName>
    </recommendedName>
</protein>
<dbReference type="InterPro" id="IPR001128">
    <property type="entry name" value="Cyt_P450"/>
</dbReference>
<dbReference type="PANTHER" id="PTHR24305">
    <property type="entry name" value="CYTOCHROME P450"/>
    <property type="match status" value="1"/>
</dbReference>
<dbReference type="Pfam" id="PF00067">
    <property type="entry name" value="p450"/>
    <property type="match status" value="1"/>
</dbReference>
<keyword evidence="5" id="KW-0560">Oxidoreductase</keyword>
<evidence type="ECO:0000313" key="7">
    <source>
        <dbReference type="Proteomes" id="UP001629113"/>
    </source>
</evidence>
<keyword evidence="3 5" id="KW-0479">Metal-binding</keyword>
<keyword evidence="5" id="KW-0503">Monooxygenase</keyword>
<dbReference type="InterPro" id="IPR050121">
    <property type="entry name" value="Cytochrome_P450_monoxygenase"/>
</dbReference>
<sequence>MTEKTLFERFLPNIIAYSKQAQRFEILEASYALCLDLVTQFIFGHASGSNFIQGASRKTHEWLEHYENRYCPEAFWNQELPRLAKVLNFFGIDLLPKHHAASTRYLEDWMMDMCDSADSILKNALRMPEDTPVVYKQVKEGQEKSAPAKNPQENRLSIASELFDHMSGAREVLGLVVAYTIYYIARHHNAQDHIRAELSAAGISMKVSPKDTEHAKLPAPSSLDKLPYLAAVLQESFRMRPNSTPLPRVTPHDRSVSLGGYDDIPPATRVNTFQWLIHRDPSKWDAVDEWRPERWLKENITKETNSESRVWAFGGGSRMCLGINYTHYIMRYILVAIFTNFRVTAIENSPTIQVVPGSLNDKLFVQFTPLAD</sequence>
<dbReference type="PRINTS" id="PR00465">
    <property type="entry name" value="EP450IV"/>
</dbReference>
<keyword evidence="5" id="KW-0349">Heme</keyword>
<gene>
    <name evidence="6" type="ORF">PVAG01_08891</name>
</gene>
<comment type="cofactor">
    <cofactor evidence="1">
        <name>heme</name>
        <dbReference type="ChEBI" id="CHEBI:30413"/>
    </cofactor>
</comment>
<dbReference type="EMBL" id="JBFCZG010000007">
    <property type="protein sequence ID" value="KAL3420392.1"/>
    <property type="molecule type" value="Genomic_DNA"/>
</dbReference>
<dbReference type="SUPFAM" id="SSF48264">
    <property type="entry name" value="Cytochrome P450"/>
    <property type="match status" value="1"/>
</dbReference>
<evidence type="ECO:0000256" key="3">
    <source>
        <dbReference type="ARBA" id="ARBA00022723"/>
    </source>
</evidence>
<dbReference type="PROSITE" id="PS00086">
    <property type="entry name" value="CYTOCHROME_P450"/>
    <property type="match status" value="1"/>
</dbReference>
<dbReference type="Gene3D" id="1.10.630.10">
    <property type="entry name" value="Cytochrome P450"/>
    <property type="match status" value="1"/>
</dbReference>
<dbReference type="Proteomes" id="UP001629113">
    <property type="component" value="Unassembled WGS sequence"/>
</dbReference>
<comment type="similarity">
    <text evidence="2 5">Belongs to the cytochrome P450 family.</text>
</comment>
<proteinExistence type="inferred from homology"/>
<evidence type="ECO:0000256" key="1">
    <source>
        <dbReference type="ARBA" id="ARBA00001971"/>
    </source>
</evidence>
<dbReference type="InterPro" id="IPR036396">
    <property type="entry name" value="Cyt_P450_sf"/>
</dbReference>
<accession>A0ABR4PAP7</accession>
<dbReference type="InterPro" id="IPR002403">
    <property type="entry name" value="Cyt_P450_E_grp-IV"/>
</dbReference>
<comment type="caution">
    <text evidence="6">The sequence shown here is derived from an EMBL/GenBank/DDBJ whole genome shotgun (WGS) entry which is preliminary data.</text>
</comment>
<evidence type="ECO:0000256" key="4">
    <source>
        <dbReference type="ARBA" id="ARBA00023004"/>
    </source>
</evidence>
<name>A0ABR4PAP7_9HELO</name>
<evidence type="ECO:0000313" key="6">
    <source>
        <dbReference type="EMBL" id="KAL3420392.1"/>
    </source>
</evidence>
<keyword evidence="7" id="KW-1185">Reference proteome</keyword>
<organism evidence="6 7">
    <name type="scientific">Phlyctema vagabunda</name>
    <dbReference type="NCBI Taxonomy" id="108571"/>
    <lineage>
        <taxon>Eukaryota</taxon>
        <taxon>Fungi</taxon>
        <taxon>Dikarya</taxon>
        <taxon>Ascomycota</taxon>
        <taxon>Pezizomycotina</taxon>
        <taxon>Leotiomycetes</taxon>
        <taxon>Helotiales</taxon>
        <taxon>Dermateaceae</taxon>
        <taxon>Phlyctema</taxon>
    </lineage>
</organism>
<keyword evidence="4 5" id="KW-0408">Iron</keyword>
<dbReference type="PANTHER" id="PTHR24305:SF166">
    <property type="entry name" value="CYTOCHROME P450 12A4, MITOCHONDRIAL-RELATED"/>
    <property type="match status" value="1"/>
</dbReference>
<evidence type="ECO:0000256" key="2">
    <source>
        <dbReference type="ARBA" id="ARBA00010617"/>
    </source>
</evidence>
<evidence type="ECO:0008006" key="8">
    <source>
        <dbReference type="Google" id="ProtNLM"/>
    </source>
</evidence>